<proteinExistence type="predicted"/>
<protein>
    <submittedName>
        <fullName evidence="2">Uncharacterized protein</fullName>
    </submittedName>
</protein>
<feature type="region of interest" description="Disordered" evidence="1">
    <location>
        <begin position="150"/>
        <end position="169"/>
    </location>
</feature>
<keyword evidence="3" id="KW-1185">Reference proteome</keyword>
<organism evidence="2 3">
    <name type="scientific">Clytia hemisphaerica</name>
    <dbReference type="NCBI Taxonomy" id="252671"/>
    <lineage>
        <taxon>Eukaryota</taxon>
        <taxon>Metazoa</taxon>
        <taxon>Cnidaria</taxon>
        <taxon>Hydrozoa</taxon>
        <taxon>Hydroidolina</taxon>
        <taxon>Leptothecata</taxon>
        <taxon>Obeliida</taxon>
        <taxon>Clytiidae</taxon>
        <taxon>Clytia</taxon>
    </lineage>
</organism>
<feature type="compositionally biased region" description="Low complexity" evidence="1">
    <location>
        <begin position="97"/>
        <end position="122"/>
    </location>
</feature>
<dbReference type="EnsemblMetazoa" id="CLYHEMT025594.1">
    <property type="protein sequence ID" value="CLYHEMP025594.1"/>
    <property type="gene ID" value="CLYHEMG025594"/>
</dbReference>
<feature type="region of interest" description="Disordered" evidence="1">
    <location>
        <begin position="31"/>
        <end position="126"/>
    </location>
</feature>
<reference evidence="2" key="1">
    <citation type="submission" date="2021-01" db="UniProtKB">
        <authorList>
            <consortium name="EnsemblMetazoa"/>
        </authorList>
    </citation>
    <scope>IDENTIFICATION</scope>
</reference>
<sequence length="190" mass="21525">MAATKNYGCFSFVCDYFKKCFPFVKSKKSSPTRIRYVPPAHQHASRKTSSTSVQHQERRRLSSNDSYSGRKHSNNELHPGRKISNSELNAGRKHSGSKSPSRSPNISPNRSNKSRKVSSVSKKLSDAIDLDDTSRKSRYVAKVSITNSEVNPERSPVNNKMAKNHWKRGMTIIKERKANVENDKEMKDIA</sequence>
<evidence type="ECO:0000313" key="3">
    <source>
        <dbReference type="Proteomes" id="UP000594262"/>
    </source>
</evidence>
<dbReference type="Proteomes" id="UP000594262">
    <property type="component" value="Unplaced"/>
</dbReference>
<evidence type="ECO:0000256" key="1">
    <source>
        <dbReference type="SAM" id="MobiDB-lite"/>
    </source>
</evidence>
<name>A0A7M6DRN9_9CNID</name>
<evidence type="ECO:0000313" key="2">
    <source>
        <dbReference type="EnsemblMetazoa" id="CLYHEMP025594.1"/>
    </source>
</evidence>
<accession>A0A7M6DRN9</accession>
<dbReference type="AlphaFoldDB" id="A0A7M6DRN9"/>